<feature type="compositionally biased region" description="Polar residues" evidence="8">
    <location>
        <begin position="133"/>
        <end position="142"/>
    </location>
</feature>
<dbReference type="GO" id="GO:0005634">
    <property type="term" value="C:nucleus"/>
    <property type="evidence" value="ECO:0007669"/>
    <property type="project" value="TreeGrafter"/>
</dbReference>
<organism evidence="10 11">
    <name type="scientific">Astatotilapia calliptera</name>
    <name type="common">Eastern happy</name>
    <name type="synonym">Chromis callipterus</name>
    <dbReference type="NCBI Taxonomy" id="8154"/>
    <lineage>
        <taxon>Eukaryota</taxon>
        <taxon>Metazoa</taxon>
        <taxon>Chordata</taxon>
        <taxon>Craniata</taxon>
        <taxon>Vertebrata</taxon>
        <taxon>Euteleostomi</taxon>
        <taxon>Actinopterygii</taxon>
        <taxon>Neopterygii</taxon>
        <taxon>Teleostei</taxon>
        <taxon>Neoteleostei</taxon>
        <taxon>Acanthomorphata</taxon>
        <taxon>Ovalentaria</taxon>
        <taxon>Cichlomorphae</taxon>
        <taxon>Cichliformes</taxon>
        <taxon>Cichlidae</taxon>
        <taxon>African cichlids</taxon>
        <taxon>Pseudocrenilabrinae</taxon>
        <taxon>Haplochromini</taxon>
        <taxon>Astatotilapia</taxon>
    </lineage>
</organism>
<keyword evidence="5 7" id="KW-0904">Protein phosphatase</keyword>
<reference evidence="10" key="3">
    <citation type="submission" date="2025-08" db="UniProtKB">
        <authorList>
            <consortium name="Ensembl"/>
        </authorList>
    </citation>
    <scope>IDENTIFICATION</scope>
</reference>
<keyword evidence="2 7" id="KW-0132">Cell division</keyword>
<feature type="region of interest" description="Disordered" evidence="8">
    <location>
        <begin position="268"/>
        <end position="290"/>
    </location>
</feature>
<dbReference type="GO" id="GO:0000086">
    <property type="term" value="P:G2/M transition of mitotic cell cycle"/>
    <property type="evidence" value="ECO:0007669"/>
    <property type="project" value="TreeGrafter"/>
</dbReference>
<dbReference type="FunFam" id="3.40.250.10:FF:000004">
    <property type="entry name" value="M-phase inducer phosphatase 1 isoform X1"/>
    <property type="match status" value="1"/>
</dbReference>
<dbReference type="InterPro" id="IPR000751">
    <property type="entry name" value="MPI_Phosphatase"/>
</dbReference>
<dbReference type="Proteomes" id="UP000265100">
    <property type="component" value="Chromosome 19"/>
</dbReference>
<evidence type="ECO:0000256" key="6">
    <source>
        <dbReference type="ARBA" id="ARBA00023306"/>
    </source>
</evidence>
<dbReference type="GeneTree" id="ENSGT00940000158524"/>
<evidence type="ECO:0000256" key="8">
    <source>
        <dbReference type="SAM" id="MobiDB-lite"/>
    </source>
</evidence>
<keyword evidence="4 7" id="KW-0378">Hydrolase</keyword>
<dbReference type="SUPFAM" id="SSF52821">
    <property type="entry name" value="Rhodanese/Cell cycle control phosphatase"/>
    <property type="match status" value="1"/>
</dbReference>
<evidence type="ECO:0000256" key="1">
    <source>
        <dbReference type="ARBA" id="ARBA00011065"/>
    </source>
</evidence>
<keyword evidence="6 7" id="KW-0131">Cell cycle</keyword>
<comment type="function">
    <text evidence="7">Tyrosine protein phosphatase which functions as a dosage-dependent inducer of mitotic progression.</text>
</comment>
<evidence type="ECO:0000256" key="7">
    <source>
        <dbReference type="RuleBase" id="RU368028"/>
    </source>
</evidence>
<name>A0A3P8PSW2_ASTCA</name>
<dbReference type="Pfam" id="PF06617">
    <property type="entry name" value="M-inducer_phosp"/>
    <property type="match status" value="1"/>
</dbReference>
<gene>
    <name evidence="10" type="primary">CDC25B</name>
</gene>
<comment type="similarity">
    <text evidence="1 7">Belongs to the MPI phosphatase family.</text>
</comment>
<evidence type="ECO:0000256" key="2">
    <source>
        <dbReference type="ARBA" id="ARBA00022618"/>
    </source>
</evidence>
<evidence type="ECO:0000259" key="9">
    <source>
        <dbReference type="PROSITE" id="PS50206"/>
    </source>
</evidence>
<dbReference type="SMART" id="SM00450">
    <property type="entry name" value="RHOD"/>
    <property type="match status" value="1"/>
</dbReference>
<feature type="region of interest" description="Disordered" evidence="8">
    <location>
        <begin position="129"/>
        <end position="170"/>
    </location>
</feature>
<dbReference type="CDD" id="cd01530">
    <property type="entry name" value="Cdc25"/>
    <property type="match status" value="1"/>
</dbReference>
<dbReference type="PANTHER" id="PTHR10828:SF76">
    <property type="entry name" value="M-PHASE INDUCER PHOSPHATASE"/>
    <property type="match status" value="1"/>
</dbReference>
<dbReference type="AlphaFoldDB" id="A0A3P8PSW2"/>
<evidence type="ECO:0000313" key="10">
    <source>
        <dbReference type="Ensembl" id="ENSACLP00000019974.2"/>
    </source>
</evidence>
<keyword evidence="11" id="KW-1185">Reference proteome</keyword>
<dbReference type="InterPro" id="IPR036873">
    <property type="entry name" value="Rhodanese-like_dom_sf"/>
</dbReference>
<dbReference type="Gene3D" id="3.40.250.10">
    <property type="entry name" value="Rhodanese-like domain"/>
    <property type="match status" value="1"/>
</dbReference>
<dbReference type="PRINTS" id="PR00716">
    <property type="entry name" value="MPIPHPHTASE"/>
</dbReference>
<dbReference type="Ensembl" id="ENSACLT00000020436.2">
    <property type="protein sequence ID" value="ENSACLP00000019974.2"/>
    <property type="gene ID" value="ENSACLG00000013544.2"/>
</dbReference>
<evidence type="ECO:0000256" key="4">
    <source>
        <dbReference type="ARBA" id="ARBA00022801"/>
    </source>
</evidence>
<dbReference type="GO" id="GO:0010971">
    <property type="term" value="P:positive regulation of G2/M transition of mitotic cell cycle"/>
    <property type="evidence" value="ECO:0007669"/>
    <property type="project" value="TreeGrafter"/>
</dbReference>
<dbReference type="GO" id="GO:0051301">
    <property type="term" value="P:cell division"/>
    <property type="evidence" value="ECO:0007669"/>
    <property type="project" value="UniProtKB-UniRule"/>
</dbReference>
<feature type="domain" description="Rhodanese" evidence="9">
    <location>
        <begin position="385"/>
        <end position="492"/>
    </location>
</feature>
<dbReference type="PANTHER" id="PTHR10828">
    <property type="entry name" value="M-PHASE INDUCER PHOSPHATASE DUAL SPECIFICITY PHOSPHATASE CDC25"/>
    <property type="match status" value="1"/>
</dbReference>
<evidence type="ECO:0000256" key="5">
    <source>
        <dbReference type="ARBA" id="ARBA00022912"/>
    </source>
</evidence>
<proteinExistence type="inferred from homology"/>
<evidence type="ECO:0000256" key="3">
    <source>
        <dbReference type="ARBA" id="ARBA00022776"/>
    </source>
</evidence>
<dbReference type="GO" id="GO:0004725">
    <property type="term" value="F:protein tyrosine phosphatase activity"/>
    <property type="evidence" value="ECO:0007669"/>
    <property type="project" value="UniProtKB-UniRule"/>
</dbReference>
<sequence>MESFFSRISPVKTNRPDRIPELSLPSLLEHSTKTSHCRNLFSPGPAAVLSPVTNLAMDMNNLAGLGSQCDTPKRRKHAPLEKVPSFASDVSSDAGLGMDLPSPLDAIELQLMAFSPALKGQQNDPNRYGVFGQQPSQVSTSQHENKENMPEESFEFKKPTKPASRCRGRSFNNGQSKDAFACRPSSAPALMVCEESVCKLKRGDLLLERSFFTSSDDGFLDVLDDNMENDSGVPMGMASLLTAPLVADSIGEDSPVIRCRPRSLFRSPSMPSPVSRLSVKRADRPGDENTPIRVKRRRSLAGTQVTTLEQNPESPRMGCSLLQRSKSFCQAEIEKLLDSEAGSNELIGDFTKPFVLPTVHGKHQDLKYITSDMMVAALTGQFDHVVEQVIVIDCRYPYEFEGGHIKGALNLHQEDQVKDFLLKNPIVPSSPDKRIVIIFHCEFSSERGPRMCRFVREQDRAMNEYPKLHYPELYILKGGYKDFFPHFQAQCEPQSYRPMHHEDFKEDLRKCRLKSRTWAGERSKREMYGRLKKL</sequence>
<keyword evidence="3 7" id="KW-0498">Mitosis</keyword>
<dbReference type="Bgee" id="ENSACLG00000013544">
    <property type="expression patterns" value="Expressed in ovary and 6 other cell types or tissues"/>
</dbReference>
<dbReference type="GO" id="GO:0005737">
    <property type="term" value="C:cytoplasm"/>
    <property type="evidence" value="ECO:0007669"/>
    <property type="project" value="TreeGrafter"/>
</dbReference>
<dbReference type="InterPro" id="IPR001763">
    <property type="entry name" value="Rhodanese-like_dom"/>
</dbReference>
<reference evidence="10" key="4">
    <citation type="submission" date="2025-09" db="UniProtKB">
        <authorList>
            <consortium name="Ensembl"/>
        </authorList>
    </citation>
    <scope>IDENTIFICATION</scope>
</reference>
<protein>
    <recommendedName>
        <fullName evidence="7">M-phase inducer phosphatase</fullName>
        <ecNumber evidence="7">3.1.3.48</ecNumber>
    </recommendedName>
</protein>
<evidence type="ECO:0000313" key="11">
    <source>
        <dbReference type="Proteomes" id="UP000265100"/>
    </source>
</evidence>
<accession>A0A3P8PSW2</accession>
<dbReference type="PROSITE" id="PS50206">
    <property type="entry name" value="RHODANESE_3"/>
    <property type="match status" value="1"/>
</dbReference>
<reference evidence="10 11" key="1">
    <citation type="submission" date="2018-05" db="EMBL/GenBank/DDBJ databases">
        <authorList>
            <person name="Datahose"/>
        </authorList>
    </citation>
    <scope>NUCLEOTIDE SEQUENCE</scope>
</reference>
<feature type="compositionally biased region" description="Basic and acidic residues" evidence="8">
    <location>
        <begin position="143"/>
        <end position="158"/>
    </location>
</feature>
<dbReference type="Pfam" id="PF00581">
    <property type="entry name" value="Rhodanese"/>
    <property type="match status" value="1"/>
</dbReference>
<dbReference type="GO" id="GO:0110032">
    <property type="term" value="P:positive regulation of G2/MI transition of meiotic cell cycle"/>
    <property type="evidence" value="ECO:0007669"/>
    <property type="project" value="TreeGrafter"/>
</dbReference>
<dbReference type="EC" id="3.1.3.48" evidence="7"/>
<reference evidence="11" key="2">
    <citation type="submission" date="2023-03" db="EMBL/GenBank/DDBJ databases">
        <authorList>
            <consortium name="Wellcome Sanger Institute Data Sharing"/>
        </authorList>
    </citation>
    <scope>NUCLEOTIDE SEQUENCE [LARGE SCALE GENOMIC DNA]</scope>
</reference>
<comment type="catalytic activity">
    <reaction evidence="7">
        <text>O-phospho-L-tyrosyl-[protein] + H2O = L-tyrosyl-[protein] + phosphate</text>
        <dbReference type="Rhea" id="RHEA:10684"/>
        <dbReference type="Rhea" id="RHEA-COMP:10136"/>
        <dbReference type="Rhea" id="RHEA-COMP:20101"/>
        <dbReference type="ChEBI" id="CHEBI:15377"/>
        <dbReference type="ChEBI" id="CHEBI:43474"/>
        <dbReference type="ChEBI" id="CHEBI:46858"/>
        <dbReference type="ChEBI" id="CHEBI:61978"/>
        <dbReference type="EC" id="3.1.3.48"/>
    </reaction>
</comment>